<name>A0A934ND13_9BACT</name>
<evidence type="ECO:0000313" key="2">
    <source>
        <dbReference type="Proteomes" id="UP000620075"/>
    </source>
</evidence>
<dbReference type="EMBL" id="JAEKNQ010000019">
    <property type="protein sequence ID" value="MBJ7602479.1"/>
    <property type="molecule type" value="Genomic_DNA"/>
</dbReference>
<dbReference type="Proteomes" id="UP000620075">
    <property type="component" value="Unassembled WGS sequence"/>
</dbReference>
<gene>
    <name evidence="1" type="ORF">JF888_04690</name>
</gene>
<evidence type="ECO:0000313" key="1">
    <source>
        <dbReference type="EMBL" id="MBJ7602479.1"/>
    </source>
</evidence>
<evidence type="ECO:0008006" key="3">
    <source>
        <dbReference type="Google" id="ProtNLM"/>
    </source>
</evidence>
<dbReference type="Gene3D" id="3.30.428.10">
    <property type="entry name" value="HIT-like"/>
    <property type="match status" value="1"/>
</dbReference>
<protein>
    <recommendedName>
        <fullName evidence="3">Galactose-1-phosphate uridylyltransferase</fullName>
    </recommendedName>
</protein>
<reference evidence="1 2" key="1">
    <citation type="submission" date="2020-10" db="EMBL/GenBank/DDBJ databases">
        <title>Ca. Dormibacterota MAGs.</title>
        <authorList>
            <person name="Montgomery K."/>
        </authorList>
    </citation>
    <scope>NUCLEOTIDE SEQUENCE [LARGE SCALE GENOMIC DNA]</scope>
    <source>
        <strain evidence="1">SC8811_S16_3</strain>
    </source>
</reference>
<dbReference type="RefSeq" id="WP_338177009.1">
    <property type="nucleotide sequence ID" value="NZ_JAEKNQ010000019.1"/>
</dbReference>
<proteinExistence type="predicted"/>
<organism evidence="1 2">
    <name type="scientific">Candidatus Dormiibacter inghamiae</name>
    <dbReference type="NCBI Taxonomy" id="3127013"/>
    <lineage>
        <taxon>Bacteria</taxon>
        <taxon>Bacillati</taxon>
        <taxon>Candidatus Dormiibacterota</taxon>
        <taxon>Candidatus Dormibacteria</taxon>
        <taxon>Candidatus Dormibacterales</taxon>
        <taxon>Candidatus Dormibacteraceae</taxon>
        <taxon>Candidatus Dormiibacter</taxon>
    </lineage>
</organism>
<comment type="caution">
    <text evidence="1">The sequence shown here is derived from an EMBL/GenBank/DDBJ whole genome shotgun (WGS) entry which is preliminary data.</text>
</comment>
<dbReference type="AlphaFoldDB" id="A0A934ND13"/>
<sequence>MSVSFRRERVEGEILVPSDSGYEPRRTGYEMRWDPLTSQACKLLPESNLLPSSDFDLAAFGDQSKSWCPFCAERVERVTPRFAAAISAEGVFRRGEALCFPNLAGYARHASVSIYGPDRHFLPLDQITQRLVADNLQTQVDFCRGACRADGEATWVSLSANHMLPSGSSLFHPHVQGAVDPFPTTQQAISADVPGELVGEYLAAERSAGERHIASSGEVEWLAAFAPAGFHDLRAFLPRYQSPEQLPELVVQELGRGLAGALQLYAELGCSSFNWALFGAPRPGHVLNLRLVARAGLHESYRSDVTYFERLHGTALVDQAPELLAERARPFFNT</sequence>
<accession>A0A934ND13</accession>
<dbReference type="SUPFAM" id="SSF54197">
    <property type="entry name" value="HIT-like"/>
    <property type="match status" value="1"/>
</dbReference>
<dbReference type="InterPro" id="IPR036265">
    <property type="entry name" value="HIT-like_sf"/>
</dbReference>